<proteinExistence type="predicted"/>
<comment type="caution">
    <text evidence="2">The sequence shown here is derived from an EMBL/GenBank/DDBJ whole genome shotgun (WGS) entry which is preliminary data.</text>
</comment>
<keyword evidence="3" id="KW-1185">Reference proteome</keyword>
<protein>
    <submittedName>
        <fullName evidence="2">Uncharacterized protein</fullName>
    </submittedName>
</protein>
<gene>
    <name evidence="2" type="ORF">DVH29_05865</name>
</gene>
<dbReference type="EMBL" id="QQNH01000005">
    <property type="protein sequence ID" value="RDE09681.1"/>
    <property type="molecule type" value="Genomic_DNA"/>
</dbReference>
<evidence type="ECO:0000256" key="1">
    <source>
        <dbReference type="SAM" id="MobiDB-lite"/>
    </source>
</evidence>
<sequence length="444" mass="44163">MAEKKPGPVKSPIIDAKARESRAAPSGEAPRAAEPAQPDTPAPAASESPATAKPDSATAGPRAATAKKPEPGPSARPAPAAGAPSDTAPASTKTAPLPLAPLAVAAGAGALVGLALAYGLASFGLWPDGGRDADAALAALDARTGRIETALGVQDGVVAEAAGRIDAVEAALTARITELADAAPGTEGLAAQADLDALGEETAALAARIEAVAAGASGEEADLIAQMAQRLETLAARLDALEPQVEDALPALAEARSRIDDLDARIVDQPALDTVSAERDRMAQLPGALDRLARAIAAGAPFAVPLAELETLSPGLAVDDEARAIAAMGVATPAALLSGFREAIPVLLAARPQDPDANWAKSLLDQAGAALALRPTEGDSPQARVGQIEAALEAGDLVAAEQGLAQLPAPMRAAASGFAEALSRTLAAERLLAAARQTGAEAAQ</sequence>
<reference evidence="3" key="1">
    <citation type="submission" date="2018-07" db="EMBL/GenBank/DDBJ databases">
        <authorList>
            <person name="Liu B.-T."/>
            <person name="Du Z."/>
        </authorList>
    </citation>
    <scope>NUCLEOTIDE SEQUENCE [LARGE SCALE GENOMIC DNA]</scope>
    <source>
        <strain evidence="3">XYN52</strain>
    </source>
</reference>
<accession>A0A369WC39</accession>
<dbReference type="AlphaFoldDB" id="A0A369WC39"/>
<evidence type="ECO:0000313" key="3">
    <source>
        <dbReference type="Proteomes" id="UP000253759"/>
    </source>
</evidence>
<dbReference type="Proteomes" id="UP000253759">
    <property type="component" value="Unassembled WGS sequence"/>
</dbReference>
<dbReference type="OrthoDB" id="8480612at2"/>
<organism evidence="2 3">
    <name type="scientific">Pelagibacterium lacus</name>
    <dbReference type="NCBI Taxonomy" id="2282655"/>
    <lineage>
        <taxon>Bacteria</taxon>
        <taxon>Pseudomonadati</taxon>
        <taxon>Pseudomonadota</taxon>
        <taxon>Alphaproteobacteria</taxon>
        <taxon>Hyphomicrobiales</taxon>
        <taxon>Devosiaceae</taxon>
        <taxon>Pelagibacterium</taxon>
    </lineage>
</organism>
<feature type="compositionally biased region" description="Low complexity" evidence="1">
    <location>
        <begin position="42"/>
        <end position="54"/>
    </location>
</feature>
<feature type="region of interest" description="Disordered" evidence="1">
    <location>
        <begin position="1"/>
        <end position="92"/>
    </location>
</feature>
<name>A0A369WC39_9HYPH</name>
<dbReference type="RefSeq" id="WP_114645227.1">
    <property type="nucleotide sequence ID" value="NZ_QQNH01000005.1"/>
</dbReference>
<evidence type="ECO:0000313" key="2">
    <source>
        <dbReference type="EMBL" id="RDE09681.1"/>
    </source>
</evidence>